<comment type="caution">
    <text evidence="2">The sequence shown here is derived from an EMBL/GenBank/DDBJ whole genome shotgun (WGS) entry which is preliminary data.</text>
</comment>
<dbReference type="PROSITE" id="PS00409">
    <property type="entry name" value="PROKAR_NTER_METHYL"/>
    <property type="match status" value="1"/>
</dbReference>
<dbReference type="InterPro" id="IPR012902">
    <property type="entry name" value="N_methyl_site"/>
</dbReference>
<feature type="transmembrane region" description="Helical" evidence="1">
    <location>
        <begin position="21"/>
        <end position="40"/>
    </location>
</feature>
<dbReference type="Proteomes" id="UP000603141">
    <property type="component" value="Unassembled WGS sequence"/>
</dbReference>
<organism evidence="2 3">
    <name type="scientific">Luteolibacter pohnpeiensis</name>
    <dbReference type="NCBI Taxonomy" id="454153"/>
    <lineage>
        <taxon>Bacteria</taxon>
        <taxon>Pseudomonadati</taxon>
        <taxon>Verrucomicrobiota</taxon>
        <taxon>Verrucomicrobiia</taxon>
        <taxon>Verrucomicrobiales</taxon>
        <taxon>Verrucomicrobiaceae</taxon>
        <taxon>Luteolibacter</taxon>
    </lineage>
</organism>
<dbReference type="AlphaFoldDB" id="A0A934S806"/>
<gene>
    <name evidence="2" type="ORF">JIN85_03080</name>
</gene>
<proteinExistence type="predicted"/>
<dbReference type="RefSeq" id="WP_200267529.1">
    <property type="nucleotide sequence ID" value="NZ_JAENIJ010000003.1"/>
</dbReference>
<evidence type="ECO:0000313" key="2">
    <source>
        <dbReference type="EMBL" id="MBK1881382.1"/>
    </source>
</evidence>
<keyword evidence="1" id="KW-0472">Membrane</keyword>
<keyword evidence="3" id="KW-1185">Reference proteome</keyword>
<reference evidence="2" key="1">
    <citation type="submission" date="2021-01" db="EMBL/GenBank/DDBJ databases">
        <title>Modified the classification status of verrucomicrobia.</title>
        <authorList>
            <person name="Feng X."/>
        </authorList>
    </citation>
    <scope>NUCLEOTIDE SEQUENCE</scope>
    <source>
        <strain evidence="2">KCTC 22041</strain>
    </source>
</reference>
<accession>A0A934S806</accession>
<dbReference type="Pfam" id="PF07963">
    <property type="entry name" value="N_methyl"/>
    <property type="match status" value="1"/>
</dbReference>
<sequence>MTSVRAYRHGSSQRGFTLIELLAAMIIGSMILLAAVTILGRTGDSYDQIGGNVSAQREARAALTQLSRDLSSSVYHEEEVFSKTGASWSTDRIGFLSLQPSEAQSTEKDIGDLCAINYYVADITSGGKTVRCLKRGFRNSLDTINAIKNSSIASLFQPDSQLDEEIAFGVVSFQARPKIRNPETSQLVDWDKSKSDSPEYIELQLVIARPDLAGKLKNADDWSNSRLLGAPVNVDNTKGLEVYQTLVHFGNDTSTE</sequence>
<protein>
    <submittedName>
        <fullName evidence="2">Prepilin-type N-terminal cleavage/methylation domain-containing protein</fullName>
    </submittedName>
</protein>
<name>A0A934S806_9BACT</name>
<dbReference type="NCBIfam" id="TIGR02532">
    <property type="entry name" value="IV_pilin_GFxxxE"/>
    <property type="match status" value="1"/>
</dbReference>
<evidence type="ECO:0000256" key="1">
    <source>
        <dbReference type="SAM" id="Phobius"/>
    </source>
</evidence>
<keyword evidence="1" id="KW-0812">Transmembrane</keyword>
<evidence type="ECO:0000313" key="3">
    <source>
        <dbReference type="Proteomes" id="UP000603141"/>
    </source>
</evidence>
<dbReference type="EMBL" id="JAENIJ010000003">
    <property type="protein sequence ID" value="MBK1881382.1"/>
    <property type="molecule type" value="Genomic_DNA"/>
</dbReference>
<keyword evidence="1" id="KW-1133">Transmembrane helix</keyword>